<dbReference type="AlphaFoldDB" id="A0AA42CIJ1"/>
<feature type="domain" description="Heme NO-binding" evidence="1">
    <location>
        <begin position="2"/>
        <end position="161"/>
    </location>
</feature>
<dbReference type="Gene3D" id="3.90.1520.10">
    <property type="entry name" value="H-NOX domain"/>
    <property type="match status" value="1"/>
</dbReference>
<dbReference type="Pfam" id="PF07700">
    <property type="entry name" value="HNOB"/>
    <property type="match status" value="1"/>
</dbReference>
<dbReference type="InterPro" id="IPR038158">
    <property type="entry name" value="H-NOX_domain_sf"/>
</dbReference>
<sequence length="181" mass="20170">MKGVVFTEFLDFVAATHGSDMADEIIEDAALPHDGAYTSVGTYPFQEMQRLVAALCHRTRASADALLKAFGGHLCSAFAIKYPDFFTASKTLFDFLESVDQHIHVEVYKLYPDAELPTFRTNSRDAGHLSIDYASCRPLESLAEGMIRAAARHFGETVTISRRRVEDEAEPFTRFLIEQAA</sequence>
<dbReference type="PANTHER" id="PTHR45655">
    <property type="entry name" value="GUANYLATE CYCLASE SOLUBLE SUBUNIT BETA-2"/>
    <property type="match status" value="1"/>
</dbReference>
<gene>
    <name evidence="2" type="ORF">M8523_10420</name>
</gene>
<dbReference type="InterPro" id="IPR011644">
    <property type="entry name" value="Heme_NO-bd"/>
</dbReference>
<evidence type="ECO:0000313" key="3">
    <source>
        <dbReference type="Proteomes" id="UP001165667"/>
    </source>
</evidence>
<dbReference type="GO" id="GO:0020037">
    <property type="term" value="F:heme binding"/>
    <property type="evidence" value="ECO:0007669"/>
    <property type="project" value="InterPro"/>
</dbReference>
<dbReference type="InterPro" id="IPR024096">
    <property type="entry name" value="NO_sig/Golgi_transp_ligand-bd"/>
</dbReference>
<name>A0AA42CIJ1_9HYPH</name>
<keyword evidence="3" id="KW-1185">Reference proteome</keyword>
<evidence type="ECO:0000313" key="2">
    <source>
        <dbReference type="EMBL" id="MCW6508434.1"/>
    </source>
</evidence>
<accession>A0AA42CIJ1</accession>
<dbReference type="SUPFAM" id="SSF111126">
    <property type="entry name" value="Ligand-binding domain in the NO signalling and Golgi transport"/>
    <property type="match status" value="1"/>
</dbReference>
<dbReference type="PANTHER" id="PTHR45655:SF13">
    <property type="entry name" value="SOLUBLE GUANYLATE CYCLASE GCY-32-RELATED"/>
    <property type="match status" value="1"/>
</dbReference>
<comment type="caution">
    <text evidence="2">The sequence shown here is derived from an EMBL/GenBank/DDBJ whole genome shotgun (WGS) entry which is preliminary data.</text>
</comment>
<reference evidence="2" key="1">
    <citation type="submission" date="2022-05" db="EMBL/GenBank/DDBJ databases">
        <authorList>
            <person name="Pankratov T."/>
        </authorList>
    </citation>
    <scope>NUCLEOTIDE SEQUENCE</scope>
    <source>
        <strain evidence="2">BP6-180914</strain>
    </source>
</reference>
<dbReference type="Proteomes" id="UP001165667">
    <property type="component" value="Unassembled WGS sequence"/>
</dbReference>
<organism evidence="2 3">
    <name type="scientific">Lichenifustis flavocetrariae</name>
    <dbReference type="NCBI Taxonomy" id="2949735"/>
    <lineage>
        <taxon>Bacteria</taxon>
        <taxon>Pseudomonadati</taxon>
        <taxon>Pseudomonadota</taxon>
        <taxon>Alphaproteobacteria</taxon>
        <taxon>Hyphomicrobiales</taxon>
        <taxon>Lichenihabitantaceae</taxon>
        <taxon>Lichenifustis</taxon>
    </lineage>
</organism>
<proteinExistence type="predicted"/>
<dbReference type="EMBL" id="JAMOIM010000005">
    <property type="protein sequence ID" value="MCW6508434.1"/>
    <property type="molecule type" value="Genomic_DNA"/>
</dbReference>
<evidence type="ECO:0000259" key="1">
    <source>
        <dbReference type="Pfam" id="PF07700"/>
    </source>
</evidence>
<dbReference type="RefSeq" id="WP_282584795.1">
    <property type="nucleotide sequence ID" value="NZ_JAMOIM010000005.1"/>
</dbReference>
<protein>
    <submittedName>
        <fullName evidence="2">Heme NO-binding domain-containing protein</fullName>
    </submittedName>
</protein>